<proteinExistence type="predicted"/>
<dbReference type="OrthoDB" id="10295617at2759"/>
<accession>A0A8B6CM72</accession>
<gene>
    <name evidence="1" type="ORF">MGAL_10B025422</name>
</gene>
<comment type="caution">
    <text evidence="1">The sequence shown here is derived from an EMBL/GenBank/DDBJ whole genome shotgun (WGS) entry which is preliminary data.</text>
</comment>
<dbReference type="EMBL" id="UYJE01002033">
    <property type="protein sequence ID" value="VDI07317.1"/>
    <property type="molecule type" value="Genomic_DNA"/>
</dbReference>
<evidence type="ECO:0000313" key="1">
    <source>
        <dbReference type="EMBL" id="VDI07317.1"/>
    </source>
</evidence>
<dbReference type="AlphaFoldDB" id="A0A8B6CM72"/>
<protein>
    <submittedName>
        <fullName evidence="1">Uncharacterized protein</fullName>
    </submittedName>
</protein>
<keyword evidence="2" id="KW-1185">Reference proteome</keyword>
<name>A0A8B6CM72_MYTGA</name>
<evidence type="ECO:0000313" key="2">
    <source>
        <dbReference type="Proteomes" id="UP000596742"/>
    </source>
</evidence>
<dbReference type="Proteomes" id="UP000596742">
    <property type="component" value="Unassembled WGS sequence"/>
</dbReference>
<organism evidence="1 2">
    <name type="scientific">Mytilus galloprovincialis</name>
    <name type="common">Mediterranean mussel</name>
    <dbReference type="NCBI Taxonomy" id="29158"/>
    <lineage>
        <taxon>Eukaryota</taxon>
        <taxon>Metazoa</taxon>
        <taxon>Spiralia</taxon>
        <taxon>Lophotrochozoa</taxon>
        <taxon>Mollusca</taxon>
        <taxon>Bivalvia</taxon>
        <taxon>Autobranchia</taxon>
        <taxon>Pteriomorphia</taxon>
        <taxon>Mytilida</taxon>
        <taxon>Mytiloidea</taxon>
        <taxon>Mytilidae</taxon>
        <taxon>Mytilinae</taxon>
        <taxon>Mytilus</taxon>
    </lineage>
</organism>
<sequence>MPRKKNCDIVHEGRQSGPCVHCRLHERTDRYIHLVQKKESAPEFYTFVKQIYLIEDEGCICRKCELKLIRSYDLQKLNQDIQDEATPVKQQCFPHECPPSKKKALCYLAKHNLCNSDEKLITTSVEIGPFETCFHVAFDKKYLQPGNEQVTLDICHIHYMYFKNYAARSNCCICERSTTKLKRVNVEDRLQLFKVYLKEELQHETPDEDGKPIVCLSCYKAFNKYTKSDEQEKSRAKTDMYLTDCLSSIEIMECNTRNIDTYCYRNILKYVVSSFLLYKPLLLSKVYNVYASEVDKAVKDFNLVVNDDRLRIVQHSATWLFTMLKSSLGPALVLHVAQSKNQGRMIYRLGTNLIQCLHSTISDHHKESDELNNKISALEKKVNSNIASSSSLNTMECLDKTARLLKTDVQDAIKTQLPDIHCFDLFKEIKKINPTLWNFIYVLTSNEEEEKFGDRVIFHGISIICQRICNKNVGFFLDFTLPVVSFMPTAHIVFSHFIY</sequence>
<reference evidence="1" key="1">
    <citation type="submission" date="2018-11" db="EMBL/GenBank/DDBJ databases">
        <authorList>
            <person name="Alioto T."/>
            <person name="Alioto T."/>
        </authorList>
    </citation>
    <scope>NUCLEOTIDE SEQUENCE</scope>
</reference>